<dbReference type="AlphaFoldDB" id="A0AAN9YSG5"/>
<evidence type="ECO:0000256" key="1">
    <source>
        <dbReference type="SAM" id="MobiDB-lite"/>
    </source>
</evidence>
<evidence type="ECO:0000313" key="2">
    <source>
        <dbReference type="EMBL" id="KAK7752509.1"/>
    </source>
</evidence>
<feature type="region of interest" description="Disordered" evidence="1">
    <location>
        <begin position="198"/>
        <end position="311"/>
    </location>
</feature>
<dbReference type="Proteomes" id="UP001320420">
    <property type="component" value="Unassembled WGS sequence"/>
</dbReference>
<dbReference type="SUPFAM" id="SSF56112">
    <property type="entry name" value="Protein kinase-like (PK-like)"/>
    <property type="match status" value="1"/>
</dbReference>
<reference evidence="2 3" key="1">
    <citation type="submission" date="2024-02" db="EMBL/GenBank/DDBJ databases">
        <title>De novo assembly and annotation of 12 fungi associated with fruit tree decline syndrome in Ontario, Canada.</title>
        <authorList>
            <person name="Sulman M."/>
            <person name="Ellouze W."/>
            <person name="Ilyukhin E."/>
        </authorList>
    </citation>
    <scope>NUCLEOTIDE SEQUENCE [LARGE SCALE GENOMIC DNA]</scope>
    <source>
        <strain evidence="2 3">M11/M66-122</strain>
    </source>
</reference>
<gene>
    <name evidence="2" type="ORF">SLS62_005477</name>
</gene>
<dbReference type="InterPro" id="IPR011009">
    <property type="entry name" value="Kinase-like_dom_sf"/>
</dbReference>
<feature type="compositionally biased region" description="Basic and acidic residues" evidence="1">
    <location>
        <begin position="218"/>
        <end position="238"/>
    </location>
</feature>
<comment type="caution">
    <text evidence="2">The sequence shown here is derived from an EMBL/GenBank/DDBJ whole genome shotgun (WGS) entry which is preliminary data.</text>
</comment>
<keyword evidence="3" id="KW-1185">Reference proteome</keyword>
<organism evidence="2 3">
    <name type="scientific">Diatrype stigma</name>
    <dbReference type="NCBI Taxonomy" id="117547"/>
    <lineage>
        <taxon>Eukaryota</taxon>
        <taxon>Fungi</taxon>
        <taxon>Dikarya</taxon>
        <taxon>Ascomycota</taxon>
        <taxon>Pezizomycotina</taxon>
        <taxon>Sordariomycetes</taxon>
        <taxon>Xylariomycetidae</taxon>
        <taxon>Xylariales</taxon>
        <taxon>Diatrypaceae</taxon>
        <taxon>Diatrype</taxon>
    </lineage>
</organism>
<protein>
    <submittedName>
        <fullName evidence="2">Uncharacterized protein</fullName>
    </submittedName>
</protein>
<sequence length="311" mass="34911">MNYITGGPMSAFAVSLSNPLRQQLRDDARQLLLYFGIRHRLEFRQLAIKHGLTSFAREDVRNELKILRRLTGAEHVVQMIPLTPFGQVVGPDVAGNALSRPFFVMGVAQDGPLSAWVGRELESPVLWSIFLCSTRWPRSREKKHPGKAPLANGISHNYMHLYNALLDEFRGDAEHLVSPRVKFIDFGLATEEAELNMPCSTTGPHGSTFRHGQRPGRVRRECAGDDTRAGLRRDDARTARSGQEQALAERSEGSHHPLPDRDEADRPSLGDLLKLCETQVTGHRNTRREQQGTMLRSNAEEENEDDNHVIA</sequence>
<evidence type="ECO:0000313" key="3">
    <source>
        <dbReference type="Proteomes" id="UP001320420"/>
    </source>
</evidence>
<dbReference type="EMBL" id="JAKJXP020000037">
    <property type="protein sequence ID" value="KAK7752509.1"/>
    <property type="molecule type" value="Genomic_DNA"/>
</dbReference>
<name>A0AAN9YSG5_9PEZI</name>
<accession>A0AAN9YSG5</accession>
<proteinExistence type="predicted"/>
<feature type="compositionally biased region" description="Basic and acidic residues" evidence="1">
    <location>
        <begin position="247"/>
        <end position="268"/>
    </location>
</feature>